<dbReference type="EMBL" id="SOSA01000310">
    <property type="protein sequence ID" value="THC92767.1"/>
    <property type="molecule type" value="Genomic_DNA"/>
</dbReference>
<sequence>MAAKSPQIHGLWAHIPQNCGFSEVFVLPPSEIHYSALHFGHEEVGRDTNHVSPHGQPCATSQDLGKAAAFSK</sequence>
<evidence type="ECO:0000256" key="1">
    <source>
        <dbReference type="SAM" id="MobiDB-lite"/>
    </source>
</evidence>
<dbReference type="VEuPathDB" id="FungiDB:EYZ11_007759"/>
<name>A0A4S3JEE4_9EURO</name>
<evidence type="ECO:0000313" key="2">
    <source>
        <dbReference type="EMBL" id="THC92767.1"/>
    </source>
</evidence>
<dbReference type="AlphaFoldDB" id="A0A4S3JEE4"/>
<proteinExistence type="predicted"/>
<gene>
    <name evidence="2" type="ORF">EYZ11_007759</name>
</gene>
<feature type="region of interest" description="Disordered" evidence="1">
    <location>
        <begin position="45"/>
        <end position="72"/>
    </location>
</feature>
<comment type="caution">
    <text evidence="2">The sequence shown here is derived from an EMBL/GenBank/DDBJ whole genome shotgun (WGS) entry which is preliminary data.</text>
</comment>
<dbReference type="Proteomes" id="UP000308092">
    <property type="component" value="Unassembled WGS sequence"/>
</dbReference>
<reference evidence="2 3" key="1">
    <citation type="submission" date="2019-03" db="EMBL/GenBank/DDBJ databases">
        <title>The genome sequence of a newly discovered highly antifungal drug resistant Aspergillus species, Aspergillus tanneri NIH 1004.</title>
        <authorList>
            <person name="Mounaud S."/>
            <person name="Singh I."/>
            <person name="Joardar V."/>
            <person name="Pakala S."/>
            <person name="Pakala S."/>
            <person name="Venepally P."/>
            <person name="Hoover J."/>
            <person name="Nierman W."/>
            <person name="Chung J."/>
            <person name="Losada L."/>
        </authorList>
    </citation>
    <scope>NUCLEOTIDE SEQUENCE [LARGE SCALE GENOMIC DNA]</scope>
    <source>
        <strain evidence="2 3">NIH1004</strain>
    </source>
</reference>
<evidence type="ECO:0000313" key="3">
    <source>
        <dbReference type="Proteomes" id="UP000308092"/>
    </source>
</evidence>
<accession>A0A4S3JEE4</accession>
<organism evidence="2 3">
    <name type="scientific">Aspergillus tanneri</name>
    <dbReference type="NCBI Taxonomy" id="1220188"/>
    <lineage>
        <taxon>Eukaryota</taxon>
        <taxon>Fungi</taxon>
        <taxon>Dikarya</taxon>
        <taxon>Ascomycota</taxon>
        <taxon>Pezizomycotina</taxon>
        <taxon>Eurotiomycetes</taxon>
        <taxon>Eurotiomycetidae</taxon>
        <taxon>Eurotiales</taxon>
        <taxon>Aspergillaceae</taxon>
        <taxon>Aspergillus</taxon>
        <taxon>Aspergillus subgen. Circumdati</taxon>
    </lineage>
</organism>
<protein>
    <submittedName>
        <fullName evidence="2">Uncharacterized protein</fullName>
    </submittedName>
</protein>
<keyword evidence="3" id="KW-1185">Reference proteome</keyword>